<gene>
    <name evidence="4" type="primary">Mo01872</name>
    <name evidence="4" type="ORF">E5Q_01872</name>
</gene>
<dbReference type="RefSeq" id="XP_014569688.1">
    <property type="nucleotide sequence ID" value="XM_014714202.1"/>
</dbReference>
<keyword evidence="5" id="KW-1185">Reference proteome</keyword>
<dbReference type="HOGENOM" id="CLU_858126_0_0_1"/>
<dbReference type="SMART" id="SM01110">
    <property type="entry name" value="Cutinase"/>
    <property type="match status" value="1"/>
</dbReference>
<feature type="chain" id="PRO_5009955561" description="Cutinase" evidence="3">
    <location>
        <begin position="18"/>
        <end position="324"/>
    </location>
</feature>
<dbReference type="Pfam" id="PF01083">
    <property type="entry name" value="Cutinase"/>
    <property type="match status" value="1"/>
</dbReference>
<evidence type="ECO:0000313" key="5">
    <source>
        <dbReference type="Proteomes" id="UP000009131"/>
    </source>
</evidence>
<reference evidence="4 5" key="2">
    <citation type="journal article" date="2012" name="Open Biol.">
        <title>Characteristics of nucleosomes and linker DNA regions on the genome of the basidiomycete Mixia osmundae revealed by mono- and dinucleosome mapping.</title>
        <authorList>
            <person name="Nishida H."/>
            <person name="Kondo S."/>
            <person name="Matsumoto T."/>
            <person name="Suzuki Y."/>
            <person name="Yoshikawa H."/>
            <person name="Taylor T.D."/>
            <person name="Sugiyama J."/>
        </authorList>
    </citation>
    <scope>NUCLEOTIDE SEQUENCE [LARGE SCALE GENOMIC DNA]</scope>
    <source>
        <strain evidence="5">CBS 9802 / IAM 14324 / JCM 22182 / KY 12970</strain>
    </source>
</reference>
<dbReference type="AlphaFoldDB" id="G7DXA6"/>
<dbReference type="OrthoDB" id="2586582at2759"/>
<dbReference type="GO" id="GO:0052689">
    <property type="term" value="F:carboxylic ester hydrolase activity"/>
    <property type="evidence" value="ECO:0007669"/>
    <property type="project" value="UniProtKB-ARBA"/>
</dbReference>
<keyword evidence="3" id="KW-0732">Signal</keyword>
<feature type="signal peptide" evidence="3">
    <location>
        <begin position="1"/>
        <end position="17"/>
    </location>
</feature>
<proteinExistence type="predicted"/>
<dbReference type="Gene3D" id="3.40.50.1820">
    <property type="entry name" value="alpha/beta hydrolase"/>
    <property type="match status" value="1"/>
</dbReference>
<keyword evidence="2" id="KW-1015">Disulfide bond</keyword>
<dbReference type="PANTHER" id="PTHR33630">
    <property type="entry name" value="CUTINASE RV1984C-RELATED-RELATED"/>
    <property type="match status" value="1"/>
</dbReference>
<dbReference type="PANTHER" id="PTHR33630:SF9">
    <property type="entry name" value="CUTINASE 4"/>
    <property type="match status" value="1"/>
</dbReference>
<name>G7DXA6_MIXOS</name>
<comment type="caution">
    <text evidence="4">The sequence shown here is derived from an EMBL/GenBank/DDBJ whole genome shotgun (WGS) entry which is preliminary data.</text>
</comment>
<evidence type="ECO:0000256" key="3">
    <source>
        <dbReference type="SAM" id="SignalP"/>
    </source>
</evidence>
<reference evidence="4 5" key="1">
    <citation type="journal article" date="2011" name="J. Gen. Appl. Microbiol.">
        <title>Draft genome sequencing of the enigmatic basidiomycete Mixia osmundae.</title>
        <authorList>
            <person name="Nishida H."/>
            <person name="Nagatsuka Y."/>
            <person name="Sugiyama J."/>
        </authorList>
    </citation>
    <scope>NUCLEOTIDE SEQUENCE [LARGE SCALE GENOMIC DNA]</scope>
    <source>
        <strain evidence="5">CBS 9802 / IAM 14324 / JCM 22182 / KY 12970</strain>
    </source>
</reference>
<organism evidence="4 5">
    <name type="scientific">Mixia osmundae (strain CBS 9802 / IAM 14324 / JCM 22182 / KY 12970)</name>
    <dbReference type="NCBI Taxonomy" id="764103"/>
    <lineage>
        <taxon>Eukaryota</taxon>
        <taxon>Fungi</taxon>
        <taxon>Dikarya</taxon>
        <taxon>Basidiomycota</taxon>
        <taxon>Pucciniomycotina</taxon>
        <taxon>Mixiomycetes</taxon>
        <taxon>Mixiales</taxon>
        <taxon>Mixiaceae</taxon>
        <taxon>Mixia</taxon>
    </lineage>
</organism>
<evidence type="ECO:0000256" key="1">
    <source>
        <dbReference type="ARBA" id="ARBA00022801"/>
    </source>
</evidence>
<protein>
    <recommendedName>
        <fullName evidence="6">Cutinase</fullName>
    </recommendedName>
</protein>
<dbReference type="InterPro" id="IPR029058">
    <property type="entry name" value="AB_hydrolase_fold"/>
</dbReference>
<dbReference type="Proteomes" id="UP000009131">
    <property type="component" value="Unassembled WGS sequence"/>
</dbReference>
<dbReference type="SUPFAM" id="SSF53474">
    <property type="entry name" value="alpha/beta-Hydrolases"/>
    <property type="match status" value="1"/>
</dbReference>
<evidence type="ECO:0008006" key="6">
    <source>
        <dbReference type="Google" id="ProtNLM"/>
    </source>
</evidence>
<sequence length="324" mass="32091">MFTSYLTVLALISFAFSIDAQCAKRRVIVSRGTGELPGTCSACTPAIDIARAKFPDIEIVNVEYPAGVMQDTSQCVPFIVKAVNDCPQSINVLIGYSQGATCTIRALGQLHNNSPHISTLVFGSPCATSGEAGLVDATGKPTKATGLETLAGCRVPEPFFSDKNRLLDICASADPVCGSGAGGLGLGSMGGGLGSMLGKGFGSGGSGGLGSMLGKGLGGGGGSSPFSGAQGAAGGMGNSLGKLLGGAGKSNPFASAGAGAGGSSNPLGSSSSLNGAGGELSSLISGARSKLGFLRVKRQGHLGYGFGQVPQMAGDWLVQRFDDV</sequence>
<dbReference type="EMBL" id="BABT02000061">
    <property type="protein sequence ID" value="GAA95216.1"/>
    <property type="molecule type" value="Genomic_DNA"/>
</dbReference>
<accession>G7DXA6</accession>
<dbReference type="InterPro" id="IPR000675">
    <property type="entry name" value="Cutinase/axe"/>
</dbReference>
<evidence type="ECO:0000256" key="2">
    <source>
        <dbReference type="ARBA" id="ARBA00023157"/>
    </source>
</evidence>
<dbReference type="ESTHER" id="mixos-g7dxa6">
    <property type="family name" value="Cutinase"/>
</dbReference>
<dbReference type="InParanoid" id="G7DXA6"/>
<keyword evidence="1" id="KW-0378">Hydrolase</keyword>
<evidence type="ECO:0000313" key="4">
    <source>
        <dbReference type="EMBL" id="GAA95216.1"/>
    </source>
</evidence>